<dbReference type="SMART" id="SM00228">
    <property type="entry name" value="PDZ"/>
    <property type="match status" value="1"/>
</dbReference>
<evidence type="ECO:0000256" key="3">
    <source>
        <dbReference type="ARBA" id="ARBA00022801"/>
    </source>
</evidence>
<dbReference type="PANTHER" id="PTHR32060:SF30">
    <property type="entry name" value="CARBOXY-TERMINAL PROCESSING PROTEASE CTPA"/>
    <property type="match status" value="1"/>
</dbReference>
<dbReference type="Proteomes" id="UP000018922">
    <property type="component" value="Chromosome I"/>
</dbReference>
<dbReference type="InterPro" id="IPR004447">
    <property type="entry name" value="Peptidase_S41A"/>
</dbReference>
<dbReference type="STRING" id="1430440.MGMSRv2__2866"/>
<feature type="chain" id="PRO_5004745497" evidence="7">
    <location>
        <begin position="27"/>
        <end position="446"/>
    </location>
</feature>
<dbReference type="GO" id="GO:0030288">
    <property type="term" value="C:outer membrane-bounded periplasmic space"/>
    <property type="evidence" value="ECO:0007669"/>
    <property type="project" value="TreeGrafter"/>
</dbReference>
<dbReference type="EMBL" id="HG794546">
    <property type="protein sequence ID" value="CDL00081.1"/>
    <property type="molecule type" value="Genomic_DNA"/>
</dbReference>
<dbReference type="Gene3D" id="2.30.42.10">
    <property type="match status" value="1"/>
</dbReference>
<dbReference type="Pfam" id="PF03572">
    <property type="entry name" value="Peptidase_S41"/>
    <property type="match status" value="1"/>
</dbReference>
<dbReference type="CDD" id="cd06782">
    <property type="entry name" value="cpPDZ_CPP-like"/>
    <property type="match status" value="1"/>
</dbReference>
<dbReference type="Pfam" id="PF13180">
    <property type="entry name" value="PDZ_2"/>
    <property type="match status" value="1"/>
</dbReference>
<protein>
    <submittedName>
        <fullName evidence="9">Carboxy-terminal processing protease</fullName>
        <ecNumber evidence="9">3.4.21.102</ecNumber>
    </submittedName>
</protein>
<keyword evidence="4 5" id="KW-0720">Serine protease</keyword>
<dbReference type="AlphaFoldDB" id="V6F6Y7"/>
<dbReference type="InterPro" id="IPR055210">
    <property type="entry name" value="CtpA/B_N"/>
</dbReference>
<keyword evidence="3 5" id="KW-0378">Hydrolase</keyword>
<proteinExistence type="inferred from homology"/>
<dbReference type="NCBIfam" id="TIGR00225">
    <property type="entry name" value="prc"/>
    <property type="match status" value="1"/>
</dbReference>
<reference evidence="9 10" key="1">
    <citation type="journal article" date="2014" name="Genome Announc.">
        <title>Complete genome sequence of Magnetospirillum gryphiswaldense MSR-1.</title>
        <authorList>
            <person name="Wang X."/>
            <person name="Wang Q."/>
            <person name="Zhang W."/>
            <person name="Wang Y."/>
            <person name="Li L."/>
            <person name="Wen T."/>
            <person name="Zhang T."/>
            <person name="Zhang Y."/>
            <person name="Xu J."/>
            <person name="Hu J."/>
            <person name="Li S."/>
            <person name="Liu L."/>
            <person name="Liu J."/>
            <person name="Jiang W."/>
            <person name="Tian J."/>
            <person name="Li Y."/>
            <person name="Schuler D."/>
            <person name="Wang L."/>
            <person name="Li J."/>
        </authorList>
    </citation>
    <scope>NUCLEOTIDE SEQUENCE [LARGE SCALE GENOMIC DNA]</scope>
    <source>
        <strain evidence="10">DSM 6361 / JCM 21280 / NBRC 15271 / MSR-1</strain>
    </source>
</reference>
<dbReference type="GO" id="GO:0007165">
    <property type="term" value="P:signal transduction"/>
    <property type="evidence" value="ECO:0007669"/>
    <property type="project" value="TreeGrafter"/>
</dbReference>
<dbReference type="PANTHER" id="PTHR32060">
    <property type="entry name" value="TAIL-SPECIFIC PROTEASE"/>
    <property type="match status" value="1"/>
</dbReference>
<feature type="signal peptide" evidence="7">
    <location>
        <begin position="1"/>
        <end position="26"/>
    </location>
</feature>
<evidence type="ECO:0000256" key="6">
    <source>
        <dbReference type="SAM" id="MobiDB-lite"/>
    </source>
</evidence>
<gene>
    <name evidence="9" type="primary">ctpA</name>
    <name evidence="9" type="ordered locus">MGMSRv2__2866</name>
</gene>
<evidence type="ECO:0000313" key="10">
    <source>
        <dbReference type="Proteomes" id="UP000018922"/>
    </source>
</evidence>
<dbReference type="eggNOG" id="COG0793">
    <property type="taxonomic scope" value="Bacteria"/>
</dbReference>
<dbReference type="Gene3D" id="3.30.750.44">
    <property type="match status" value="1"/>
</dbReference>
<dbReference type="EC" id="3.4.21.102" evidence="9"/>
<evidence type="ECO:0000313" key="9">
    <source>
        <dbReference type="EMBL" id="CDL00081.1"/>
    </source>
</evidence>
<dbReference type="SUPFAM" id="SSF52096">
    <property type="entry name" value="ClpP/crotonase"/>
    <property type="match status" value="1"/>
</dbReference>
<organism evidence="9 10">
    <name type="scientific">Magnetospirillum gryphiswaldense (strain DSM 6361 / JCM 21280 / NBRC 15271 / MSR-1)</name>
    <dbReference type="NCBI Taxonomy" id="431944"/>
    <lineage>
        <taxon>Bacteria</taxon>
        <taxon>Pseudomonadati</taxon>
        <taxon>Pseudomonadota</taxon>
        <taxon>Alphaproteobacteria</taxon>
        <taxon>Rhodospirillales</taxon>
        <taxon>Rhodospirillaceae</taxon>
        <taxon>Magnetospirillum</taxon>
    </lineage>
</organism>
<dbReference type="GO" id="GO:0006508">
    <property type="term" value="P:proteolysis"/>
    <property type="evidence" value="ECO:0007669"/>
    <property type="project" value="UniProtKB-KW"/>
</dbReference>
<dbReference type="GO" id="GO:0004252">
    <property type="term" value="F:serine-type endopeptidase activity"/>
    <property type="evidence" value="ECO:0007669"/>
    <property type="project" value="UniProtKB-EC"/>
</dbReference>
<dbReference type="KEGG" id="mgy:MGMSRv2__2866"/>
<keyword evidence="7" id="KW-0732">Signal</keyword>
<comment type="similarity">
    <text evidence="1 5">Belongs to the peptidase S41A family.</text>
</comment>
<dbReference type="InterPro" id="IPR005151">
    <property type="entry name" value="Tail-specific_protease"/>
</dbReference>
<accession>V6F6Y7</accession>
<name>V6F6Y7_MAGGM</name>
<evidence type="ECO:0000256" key="2">
    <source>
        <dbReference type="ARBA" id="ARBA00022670"/>
    </source>
</evidence>
<evidence type="ECO:0000256" key="5">
    <source>
        <dbReference type="RuleBase" id="RU004404"/>
    </source>
</evidence>
<dbReference type="InterPro" id="IPR001478">
    <property type="entry name" value="PDZ"/>
</dbReference>
<dbReference type="SMART" id="SM00245">
    <property type="entry name" value="TSPc"/>
    <property type="match status" value="1"/>
</dbReference>
<feature type="region of interest" description="Disordered" evidence="6">
    <location>
        <begin position="366"/>
        <end position="420"/>
    </location>
</feature>
<evidence type="ECO:0000256" key="4">
    <source>
        <dbReference type="ARBA" id="ARBA00022825"/>
    </source>
</evidence>
<keyword evidence="2 5" id="KW-0645">Protease</keyword>
<dbReference type="PROSITE" id="PS50106">
    <property type="entry name" value="PDZ"/>
    <property type="match status" value="1"/>
</dbReference>
<keyword evidence="10" id="KW-1185">Reference proteome</keyword>
<dbReference type="Pfam" id="PF22694">
    <property type="entry name" value="CtpB_N-like"/>
    <property type="match status" value="1"/>
</dbReference>
<dbReference type="InterPro" id="IPR036034">
    <property type="entry name" value="PDZ_sf"/>
</dbReference>
<feature type="domain" description="PDZ" evidence="8">
    <location>
        <begin position="83"/>
        <end position="151"/>
    </location>
</feature>
<dbReference type="MEROPS" id="S41.004"/>
<sequence>MIRKTMIAAGSTTLLLASTFLTPAMAAESKETYRLMELFATVFEKVRAEYVEPVKDDELIEAALNGMLTSLDPHSSYLNAKSAKDMEVNTKGEFGGLGIEVTMENGWVKVVSPIDDTPAFRAGLQPGDFITHLDGEPVQGLTLSEAVDRMRGMVNTDIKLTIRRNGTAPFDVKLTRAVIKIQTVRSHAEGKIGYVRITQFSATTDTDLRKHVDQLKKDIGKELGGFVIDLRNNPGGLLDQAIAVSDDFLEKGEVVSTRSRKSEDTQRYNARPGDITGGLPLVVLVNDGSASASEIVAGALQDHRRALVLGTRSFGKGSVQTLMPLGQYGSMRLTTARYYTPSGRSIQAVGIEPDIKVLQSKVEPINVPERERRSEASLRNALTNPDGSAKQPASPAAAPADEHKGDDKTDAAAPPVIKLGDPAQDYQLARALDLIRGLSLYRPPAN</sequence>
<dbReference type="FunFam" id="2.30.42.10:FF:000063">
    <property type="entry name" value="Peptidase, S41 family"/>
    <property type="match status" value="1"/>
</dbReference>
<feature type="compositionally biased region" description="Basic and acidic residues" evidence="6">
    <location>
        <begin position="400"/>
        <end position="410"/>
    </location>
</feature>
<evidence type="ECO:0000256" key="1">
    <source>
        <dbReference type="ARBA" id="ARBA00009179"/>
    </source>
</evidence>
<evidence type="ECO:0000256" key="7">
    <source>
        <dbReference type="SAM" id="SignalP"/>
    </source>
</evidence>
<evidence type="ECO:0000259" key="8">
    <source>
        <dbReference type="PROSITE" id="PS50106"/>
    </source>
</evidence>
<dbReference type="FunFam" id="3.90.226.10:FF:000029">
    <property type="entry name" value="Peptidase, S41 family"/>
    <property type="match status" value="1"/>
</dbReference>
<dbReference type="HOGENOM" id="CLU_017295_1_2_5"/>
<dbReference type="InterPro" id="IPR029045">
    <property type="entry name" value="ClpP/crotonase-like_dom_sf"/>
</dbReference>
<dbReference type="CDD" id="cd07560">
    <property type="entry name" value="Peptidase_S41_CPP"/>
    <property type="match status" value="1"/>
</dbReference>
<dbReference type="Gene3D" id="3.90.226.10">
    <property type="entry name" value="2-enoyl-CoA Hydratase, Chain A, domain 1"/>
    <property type="match status" value="1"/>
</dbReference>
<dbReference type="SUPFAM" id="SSF50156">
    <property type="entry name" value="PDZ domain-like"/>
    <property type="match status" value="1"/>
</dbReference>